<evidence type="ECO:0000313" key="1">
    <source>
        <dbReference type="EMBL" id="KAI3686724.1"/>
    </source>
</evidence>
<proteinExistence type="predicted"/>
<dbReference type="Proteomes" id="UP001056120">
    <property type="component" value="Linkage Group LG27"/>
</dbReference>
<sequence>MADSNNESRGHDAIRDLSAKEQDRFLLIAKWRSAYRSSTASSPATRLISAREEKRKTINGGDLLRVIGFEEYVEPLKLPTLDKE</sequence>
<protein>
    <submittedName>
        <fullName evidence="1">Uncharacterized protein</fullName>
    </submittedName>
</protein>
<accession>A0ACB8YP58</accession>
<keyword evidence="2" id="KW-1185">Reference proteome</keyword>
<gene>
    <name evidence="1" type="ORF">L1987_80408</name>
</gene>
<dbReference type="EMBL" id="CM042044">
    <property type="protein sequence ID" value="KAI3686724.1"/>
    <property type="molecule type" value="Genomic_DNA"/>
</dbReference>
<evidence type="ECO:0000313" key="2">
    <source>
        <dbReference type="Proteomes" id="UP001056120"/>
    </source>
</evidence>
<name>A0ACB8YP58_9ASTR</name>
<organism evidence="1 2">
    <name type="scientific">Smallanthus sonchifolius</name>
    <dbReference type="NCBI Taxonomy" id="185202"/>
    <lineage>
        <taxon>Eukaryota</taxon>
        <taxon>Viridiplantae</taxon>
        <taxon>Streptophyta</taxon>
        <taxon>Embryophyta</taxon>
        <taxon>Tracheophyta</taxon>
        <taxon>Spermatophyta</taxon>
        <taxon>Magnoliopsida</taxon>
        <taxon>eudicotyledons</taxon>
        <taxon>Gunneridae</taxon>
        <taxon>Pentapetalae</taxon>
        <taxon>asterids</taxon>
        <taxon>campanulids</taxon>
        <taxon>Asterales</taxon>
        <taxon>Asteraceae</taxon>
        <taxon>Asteroideae</taxon>
        <taxon>Heliantheae alliance</taxon>
        <taxon>Millerieae</taxon>
        <taxon>Smallanthus</taxon>
    </lineage>
</organism>
<reference evidence="2" key="1">
    <citation type="journal article" date="2022" name="Mol. Ecol. Resour.">
        <title>The genomes of chicory, endive, great burdock and yacon provide insights into Asteraceae palaeo-polyploidization history and plant inulin production.</title>
        <authorList>
            <person name="Fan W."/>
            <person name="Wang S."/>
            <person name="Wang H."/>
            <person name="Wang A."/>
            <person name="Jiang F."/>
            <person name="Liu H."/>
            <person name="Zhao H."/>
            <person name="Xu D."/>
            <person name="Zhang Y."/>
        </authorList>
    </citation>
    <scope>NUCLEOTIDE SEQUENCE [LARGE SCALE GENOMIC DNA]</scope>
    <source>
        <strain evidence="2">cv. Yunnan</strain>
    </source>
</reference>
<comment type="caution">
    <text evidence="1">The sequence shown here is derived from an EMBL/GenBank/DDBJ whole genome shotgun (WGS) entry which is preliminary data.</text>
</comment>
<reference evidence="1 2" key="2">
    <citation type="journal article" date="2022" name="Mol. Ecol. Resour.">
        <title>The genomes of chicory, endive, great burdock and yacon provide insights into Asteraceae paleo-polyploidization history and plant inulin production.</title>
        <authorList>
            <person name="Fan W."/>
            <person name="Wang S."/>
            <person name="Wang H."/>
            <person name="Wang A."/>
            <person name="Jiang F."/>
            <person name="Liu H."/>
            <person name="Zhao H."/>
            <person name="Xu D."/>
            <person name="Zhang Y."/>
        </authorList>
    </citation>
    <scope>NUCLEOTIDE SEQUENCE [LARGE SCALE GENOMIC DNA]</scope>
    <source>
        <strain evidence="2">cv. Yunnan</strain>
        <tissue evidence="1">Leaves</tissue>
    </source>
</reference>